<evidence type="ECO:0000313" key="3">
    <source>
        <dbReference type="Proteomes" id="UP000009223"/>
    </source>
</evidence>
<dbReference type="EMBL" id="CP001843">
    <property type="protein sequence ID" value="AEF84619.1"/>
    <property type="molecule type" value="Genomic_DNA"/>
</dbReference>
<gene>
    <name evidence="2" type="ordered locus">TREPR_2486</name>
</gene>
<evidence type="ECO:0000256" key="1">
    <source>
        <dbReference type="SAM" id="Phobius"/>
    </source>
</evidence>
<organism evidence="2 3">
    <name type="scientific">Treponema primitia (strain ATCC BAA-887 / DSM 12427 / ZAS-2)</name>
    <dbReference type="NCBI Taxonomy" id="545694"/>
    <lineage>
        <taxon>Bacteria</taxon>
        <taxon>Pseudomonadati</taxon>
        <taxon>Spirochaetota</taxon>
        <taxon>Spirochaetia</taxon>
        <taxon>Spirochaetales</taxon>
        <taxon>Treponemataceae</taxon>
        <taxon>Treponema</taxon>
    </lineage>
</organism>
<reference evidence="3" key="1">
    <citation type="submission" date="2009-12" db="EMBL/GenBank/DDBJ databases">
        <title>Complete sequence of Treponema primitia strain ZAS-2.</title>
        <authorList>
            <person name="Tetu S.G."/>
            <person name="Matson E."/>
            <person name="Ren Q."/>
            <person name="Seshadri R."/>
            <person name="Elbourne L."/>
            <person name="Hassan K.A."/>
            <person name="Durkin A."/>
            <person name="Radune D."/>
            <person name="Mohamoud Y."/>
            <person name="Shay R."/>
            <person name="Jin S."/>
            <person name="Zhang X."/>
            <person name="Lucey K."/>
            <person name="Ballor N.R."/>
            <person name="Ottesen E."/>
            <person name="Rosenthal R."/>
            <person name="Allen A."/>
            <person name="Leadbetter J.R."/>
            <person name="Paulsen I.T."/>
        </authorList>
    </citation>
    <scope>NUCLEOTIDE SEQUENCE [LARGE SCALE GENOMIC DNA]</scope>
    <source>
        <strain evidence="3">ATCC BAA-887 / DSM 12427 / ZAS-2</strain>
    </source>
</reference>
<protein>
    <submittedName>
        <fullName evidence="2">Uncharacterized protein</fullName>
    </submittedName>
</protein>
<keyword evidence="1" id="KW-0472">Membrane</keyword>
<keyword evidence="1" id="KW-0812">Transmembrane</keyword>
<accession>F5YH20</accession>
<dbReference type="KEGG" id="tpi:TREPR_2486"/>
<keyword evidence="1" id="KW-1133">Transmembrane helix</keyword>
<sequence length="61" mass="7335">MIVVKIGNQFRILLIFLIKYNKYDINSYFCIIIFLFIIIYGIDSKQTWFPALLSRIRALFL</sequence>
<evidence type="ECO:0000313" key="2">
    <source>
        <dbReference type="EMBL" id="AEF84619.1"/>
    </source>
</evidence>
<dbReference type="Proteomes" id="UP000009223">
    <property type="component" value="Chromosome"/>
</dbReference>
<dbReference type="HOGENOM" id="CLU_2921435_0_0_12"/>
<dbReference type="AlphaFoldDB" id="F5YH20"/>
<proteinExistence type="predicted"/>
<keyword evidence="3" id="KW-1185">Reference proteome</keyword>
<name>F5YH20_TREPZ</name>
<feature type="transmembrane region" description="Helical" evidence="1">
    <location>
        <begin position="25"/>
        <end position="42"/>
    </location>
</feature>
<reference evidence="2 3" key="2">
    <citation type="journal article" date="2011" name="ISME J.">
        <title>RNA-seq reveals cooperative metabolic interactions between two termite-gut spirochete species in co-culture.</title>
        <authorList>
            <person name="Rosenthal A.Z."/>
            <person name="Matson E.G."/>
            <person name="Eldar A."/>
            <person name="Leadbetter J.R."/>
        </authorList>
    </citation>
    <scope>NUCLEOTIDE SEQUENCE [LARGE SCALE GENOMIC DNA]</scope>
    <source>
        <strain evidence="3">ATCC BAA-887 / DSM 12427 / ZAS-2</strain>
    </source>
</reference>